<dbReference type="CDD" id="cd06170">
    <property type="entry name" value="LuxR_C_like"/>
    <property type="match status" value="1"/>
</dbReference>
<dbReference type="STRING" id="571913.VV02_24810"/>
<organism evidence="4 5">
    <name type="scientific">Luteipulveratus mongoliensis</name>
    <dbReference type="NCBI Taxonomy" id="571913"/>
    <lineage>
        <taxon>Bacteria</taxon>
        <taxon>Bacillati</taxon>
        <taxon>Actinomycetota</taxon>
        <taxon>Actinomycetes</taxon>
        <taxon>Micrococcales</taxon>
        <taxon>Dermacoccaceae</taxon>
        <taxon>Luteipulveratus</taxon>
    </lineage>
</organism>
<sequence>MGRPILERDQQLAELADAARHAALGEGCTVLVHGEAGIGKSSLVEAARSRIPAEGRMLVGYCDDLLTARTLGPFRDLAGTVGTELTRALRLGTDRDQVLAALQTELGWAAHPTVLVVEDVHWADDATLDVLAFLARRVRHLPAVLLLTYRDDEVHPDHHLHRLLRIVARTEGTRRLPLARLSEEAVRALGADSTADADEVFAITGGNPFFVTEVLTHGTDAVPHSVVDAVAGRLLDLDDQGRDTIEQLAVIPSSIERWLVDALVGGLDALRDAERLGLLVVRTDHVSFRHELTRRALADAIPPTRRAELHDRVLGLLLAHPDVDVARIVHHAAYAGDREAIARYGPAAAADASAIGAHREAAAYYRLVLADGQPFNHQTRADLLERFAIECYTVGAQPESVAAQAEAVELRTLAGRAGPLGAAQRWLSRMQWWNGDRAAAEATALAAVATLETAGDDDLLALAYSNVAQLDMLAYRSSAVPFAQHAVDLAQRSDSTGIISHCLNNLGAARCHAGDMEGLDTLAESLRIALAAHEIEHACRAYTNLSWCLVDDYRLDDAESNVAAGIELAQRAEHVVFHDYLHTARGRIHVLRGEWQAATDAVNGLDDHVLTRCPSLVVQGRVAARRGDPNADAVLLTALDLGREHGELQWEASAACAAAEEAWLRGASAEIASLVKPALLESLARGSAALWPELAFWLSKAGPGVPQPEVPPSEHPYSQLLQGNWRSAADRWLTAGCRYEHAFALSESDDLDDLLSSLAALDQLGAAPLAGIVRTRLRQRGVPNVPRGPAGTTRANPAGLTERQIDVLRLLVTESATNAQIAEHLVLSVRTVDNHVTAILHKLDVHSRAEAVVRAAELGVLRSR</sequence>
<proteinExistence type="predicted"/>
<dbReference type="Gene3D" id="3.40.50.300">
    <property type="entry name" value="P-loop containing nucleotide triphosphate hydrolases"/>
    <property type="match status" value="1"/>
</dbReference>
<dbReference type="EMBL" id="CP011112">
    <property type="protein sequence ID" value="AKU18312.1"/>
    <property type="molecule type" value="Genomic_DNA"/>
</dbReference>
<dbReference type="Proteomes" id="UP000066480">
    <property type="component" value="Chromosome"/>
</dbReference>
<dbReference type="SUPFAM" id="SSF52540">
    <property type="entry name" value="P-loop containing nucleoside triphosphate hydrolases"/>
    <property type="match status" value="1"/>
</dbReference>
<dbReference type="GO" id="GO:0006355">
    <property type="term" value="P:regulation of DNA-templated transcription"/>
    <property type="evidence" value="ECO:0007669"/>
    <property type="project" value="InterPro"/>
</dbReference>
<dbReference type="OrthoDB" id="3691954at2"/>
<feature type="domain" description="HTH luxR-type" evidence="3">
    <location>
        <begin position="793"/>
        <end position="859"/>
    </location>
</feature>
<keyword evidence="1" id="KW-0547">Nucleotide-binding</keyword>
<evidence type="ECO:0000313" key="5">
    <source>
        <dbReference type="Proteomes" id="UP000066480"/>
    </source>
</evidence>
<evidence type="ECO:0000256" key="2">
    <source>
        <dbReference type="ARBA" id="ARBA00022840"/>
    </source>
</evidence>
<reference evidence="4 5" key="1">
    <citation type="submission" date="2015-03" db="EMBL/GenBank/DDBJ databases">
        <title>Luteipulveratus halotolerans sp. nov., a novel actinobacterium (Dermacoccaceae) from Sarawak, Malaysia.</title>
        <authorList>
            <person name="Juboi H."/>
            <person name="Basik A."/>
            <person name="Shamsul S.S."/>
            <person name="Arnold P."/>
            <person name="Schmitt E.K."/>
            <person name="Sanglier J.-J."/>
            <person name="Yeo T."/>
        </authorList>
    </citation>
    <scope>NUCLEOTIDE SEQUENCE [LARGE SCALE GENOMIC DNA]</scope>
    <source>
        <strain evidence="4 5">MN07-A0370</strain>
    </source>
</reference>
<dbReference type="Gene3D" id="1.25.40.10">
    <property type="entry name" value="Tetratricopeptide repeat domain"/>
    <property type="match status" value="1"/>
</dbReference>
<evidence type="ECO:0000256" key="1">
    <source>
        <dbReference type="ARBA" id="ARBA00022741"/>
    </source>
</evidence>
<dbReference type="PROSITE" id="PS50043">
    <property type="entry name" value="HTH_LUXR_2"/>
    <property type="match status" value="1"/>
</dbReference>
<dbReference type="InterPro" id="IPR027417">
    <property type="entry name" value="P-loop_NTPase"/>
</dbReference>
<dbReference type="InterPro" id="IPR036388">
    <property type="entry name" value="WH-like_DNA-bd_sf"/>
</dbReference>
<dbReference type="GO" id="GO:0005524">
    <property type="term" value="F:ATP binding"/>
    <property type="evidence" value="ECO:0007669"/>
    <property type="project" value="UniProtKB-KW"/>
</dbReference>
<dbReference type="PANTHER" id="PTHR16305">
    <property type="entry name" value="TESTICULAR SOLUBLE ADENYLYL CYCLASE"/>
    <property type="match status" value="1"/>
</dbReference>
<dbReference type="InterPro" id="IPR011990">
    <property type="entry name" value="TPR-like_helical_dom_sf"/>
</dbReference>
<dbReference type="AlphaFoldDB" id="A0A0K1JNM5"/>
<dbReference type="Pfam" id="PF00196">
    <property type="entry name" value="GerE"/>
    <property type="match status" value="1"/>
</dbReference>
<dbReference type="SUPFAM" id="SSF46894">
    <property type="entry name" value="C-terminal effector domain of the bipartite response regulators"/>
    <property type="match status" value="1"/>
</dbReference>
<name>A0A0K1JNM5_9MICO</name>
<gene>
    <name evidence="4" type="ORF">VV02_24810</name>
</gene>
<keyword evidence="5" id="KW-1185">Reference proteome</keyword>
<dbReference type="SMART" id="SM00421">
    <property type="entry name" value="HTH_LUXR"/>
    <property type="match status" value="1"/>
</dbReference>
<dbReference type="RefSeq" id="WP_052595996.1">
    <property type="nucleotide sequence ID" value="NZ_CP011112.1"/>
</dbReference>
<accession>A0A0K1JNM5</accession>
<dbReference type="InterPro" id="IPR016032">
    <property type="entry name" value="Sig_transdc_resp-reg_C-effctor"/>
</dbReference>
<dbReference type="GO" id="GO:0005737">
    <property type="term" value="C:cytoplasm"/>
    <property type="evidence" value="ECO:0007669"/>
    <property type="project" value="TreeGrafter"/>
</dbReference>
<keyword evidence="2" id="KW-0067">ATP-binding</keyword>
<protein>
    <recommendedName>
        <fullName evidence="3">HTH luxR-type domain-containing protein</fullName>
    </recommendedName>
</protein>
<dbReference type="GO" id="GO:0004016">
    <property type="term" value="F:adenylate cyclase activity"/>
    <property type="evidence" value="ECO:0007669"/>
    <property type="project" value="TreeGrafter"/>
</dbReference>
<dbReference type="PATRIC" id="fig|571913.6.peg.5030"/>
<dbReference type="KEGG" id="lmoi:VV02_24810"/>
<dbReference type="Pfam" id="PF13191">
    <property type="entry name" value="AAA_16"/>
    <property type="match status" value="1"/>
</dbReference>
<evidence type="ECO:0000313" key="4">
    <source>
        <dbReference type="EMBL" id="AKU18312.1"/>
    </source>
</evidence>
<dbReference type="InterPro" id="IPR041664">
    <property type="entry name" value="AAA_16"/>
</dbReference>
<dbReference type="PANTHER" id="PTHR16305:SF35">
    <property type="entry name" value="TRANSCRIPTIONAL ACTIVATOR DOMAIN"/>
    <property type="match status" value="1"/>
</dbReference>
<evidence type="ECO:0000259" key="3">
    <source>
        <dbReference type="PROSITE" id="PS50043"/>
    </source>
</evidence>
<dbReference type="Gene3D" id="1.10.10.10">
    <property type="entry name" value="Winged helix-like DNA-binding domain superfamily/Winged helix DNA-binding domain"/>
    <property type="match status" value="1"/>
</dbReference>
<dbReference type="InterPro" id="IPR000792">
    <property type="entry name" value="Tscrpt_reg_LuxR_C"/>
</dbReference>
<dbReference type="GO" id="GO:0003677">
    <property type="term" value="F:DNA binding"/>
    <property type="evidence" value="ECO:0007669"/>
    <property type="project" value="InterPro"/>
</dbReference>